<name>B1WYA6_CROS5</name>
<keyword evidence="2" id="KW-1185">Reference proteome</keyword>
<accession>B1WYA6</accession>
<sequence>MKTRNFLVKITEPIKEFTEFLLITIYSFKPEKST</sequence>
<dbReference type="KEGG" id="cyt:cce_3342"/>
<dbReference type="EMBL" id="CP000806">
    <property type="protein sequence ID" value="ACB52690.1"/>
    <property type="molecule type" value="Genomic_DNA"/>
</dbReference>
<dbReference type="STRING" id="43989.cce_3342"/>
<organism evidence="1 2">
    <name type="scientific">Crocosphaera subtropica (strain ATCC 51142 / BH68)</name>
    <name type="common">Cyanothece sp. (strain ATCC 51142)</name>
    <dbReference type="NCBI Taxonomy" id="43989"/>
    <lineage>
        <taxon>Bacteria</taxon>
        <taxon>Bacillati</taxon>
        <taxon>Cyanobacteriota</taxon>
        <taxon>Cyanophyceae</taxon>
        <taxon>Oscillatoriophycideae</taxon>
        <taxon>Chroococcales</taxon>
        <taxon>Aphanothecaceae</taxon>
        <taxon>Crocosphaera</taxon>
        <taxon>Crocosphaera subtropica</taxon>
    </lineage>
</organism>
<proteinExistence type="predicted"/>
<evidence type="ECO:0000313" key="1">
    <source>
        <dbReference type="EMBL" id="ACB52690.1"/>
    </source>
</evidence>
<protein>
    <submittedName>
        <fullName evidence="1">Uncharacterized protein</fullName>
    </submittedName>
</protein>
<evidence type="ECO:0000313" key="2">
    <source>
        <dbReference type="Proteomes" id="UP000001203"/>
    </source>
</evidence>
<gene>
    <name evidence="1" type="ordered locus">cce_3342</name>
</gene>
<dbReference type="AlphaFoldDB" id="B1WYA6"/>
<dbReference type="HOGENOM" id="CLU_3373309_0_0_3"/>
<reference evidence="1 2" key="1">
    <citation type="journal article" date="2008" name="Proc. Natl. Acad. Sci. U.S.A.">
        <title>The genome of Cyanothece 51142, a unicellular diazotrophic cyanobacterium important in the marine nitrogen cycle.</title>
        <authorList>
            <person name="Welsh E.A."/>
            <person name="Liberton M."/>
            <person name="Stoeckel J."/>
            <person name="Loh T."/>
            <person name="Elvitigala T."/>
            <person name="Wang C."/>
            <person name="Wollam A."/>
            <person name="Fulton R.S."/>
            <person name="Clifton S.W."/>
            <person name="Jacobs J.M."/>
            <person name="Aurora R."/>
            <person name="Ghosh B.K."/>
            <person name="Sherman L.A."/>
            <person name="Smith R.D."/>
            <person name="Wilson R.K."/>
            <person name="Pakrasi H.B."/>
        </authorList>
    </citation>
    <scope>NUCLEOTIDE SEQUENCE [LARGE SCALE GENOMIC DNA]</scope>
    <source>
        <strain evidence="2">ATCC 51142 / BH68</strain>
    </source>
</reference>
<dbReference type="Proteomes" id="UP000001203">
    <property type="component" value="Chromosome circular"/>
</dbReference>